<name>A0A4V3JGA6_9LEPT</name>
<protein>
    <submittedName>
        <fullName evidence="1">Uncharacterized protein</fullName>
    </submittedName>
</protein>
<evidence type="ECO:0000313" key="2">
    <source>
        <dbReference type="Proteomes" id="UP000298097"/>
    </source>
</evidence>
<dbReference type="EMBL" id="RQEY01000012">
    <property type="protein sequence ID" value="TGK41522.1"/>
    <property type="molecule type" value="Genomic_DNA"/>
</dbReference>
<gene>
    <name evidence="1" type="ORF">EHO65_08875</name>
</gene>
<reference evidence="1" key="1">
    <citation type="journal article" date="2019" name="PLoS Negl. Trop. Dis.">
        <title>Revisiting the worldwide diversity of Leptospira species in the environment.</title>
        <authorList>
            <person name="Vincent A.T."/>
            <person name="Schiettekatte O."/>
            <person name="Bourhy P."/>
            <person name="Veyrier F.J."/>
            <person name="Picardeau M."/>
        </authorList>
    </citation>
    <scope>NUCLEOTIDE SEQUENCE [LARGE SCALE GENOMIC DNA]</scope>
    <source>
        <strain evidence="1">201800301</strain>
    </source>
</reference>
<organism evidence="1 2">
    <name type="scientific">Leptospira andrefontaineae</name>
    <dbReference type="NCBI Taxonomy" id="2484976"/>
    <lineage>
        <taxon>Bacteria</taxon>
        <taxon>Pseudomonadati</taxon>
        <taxon>Spirochaetota</taxon>
        <taxon>Spirochaetia</taxon>
        <taxon>Leptospirales</taxon>
        <taxon>Leptospiraceae</taxon>
        <taxon>Leptospira</taxon>
    </lineage>
</organism>
<evidence type="ECO:0000313" key="1">
    <source>
        <dbReference type="EMBL" id="TGK41522.1"/>
    </source>
</evidence>
<comment type="caution">
    <text evidence="1">The sequence shown here is derived from an EMBL/GenBank/DDBJ whole genome shotgun (WGS) entry which is preliminary data.</text>
</comment>
<dbReference type="Proteomes" id="UP000298097">
    <property type="component" value="Unassembled WGS sequence"/>
</dbReference>
<proteinExistence type="predicted"/>
<accession>A0A4V3JGA6</accession>
<dbReference type="AlphaFoldDB" id="A0A4V3JGA6"/>
<sequence>MSIIKDIWFHTNLDLNILASNIGLIQVEMDAENHWEWVTGYLENVQLDITRPIDSKSDIYEVRIFRLGESPIISGELHSLIVTRLIKLGISPIYIGIWNYLSGNDFEKNILSKII</sequence>
<dbReference type="OrthoDB" id="3078581at2"/>
<dbReference type="RefSeq" id="WP_135773747.1">
    <property type="nucleotide sequence ID" value="NZ_RQEY01000012.1"/>
</dbReference>
<keyword evidence="2" id="KW-1185">Reference proteome</keyword>